<dbReference type="RefSeq" id="WP_166063203.1">
    <property type="nucleotide sequence ID" value="NZ_CP049889.1"/>
</dbReference>
<dbReference type="KEGG" id="jpo:G7058_08895"/>
<protein>
    <recommendedName>
        <fullName evidence="3">Pilus assembly protein PilM</fullName>
    </recommendedName>
</protein>
<proteinExistence type="predicted"/>
<dbReference type="EMBL" id="CP049889">
    <property type="protein sequence ID" value="QIK52140.1"/>
    <property type="molecule type" value="Genomic_DNA"/>
</dbReference>
<evidence type="ECO:0000313" key="2">
    <source>
        <dbReference type="Proteomes" id="UP000501830"/>
    </source>
</evidence>
<evidence type="ECO:0000313" key="1">
    <source>
        <dbReference type="EMBL" id="QIK52140.1"/>
    </source>
</evidence>
<accession>A0A6G7WIP9</accession>
<reference evidence="1 2" key="1">
    <citation type="journal article" date="2017" name="Int. J. Syst. Evol. Microbiol.">
        <title>Jeotgalibaca porci sp. nov. and Jeotgalibaca arthritidis sp. nov., isolated from pigs, and emended description of the genus Jeotgalibaca.</title>
        <authorList>
            <person name="Zamora L."/>
            <person name="Perez-Sancho M."/>
            <person name="Dominguez L."/>
            <person name="Fernandez-Garayzabal J.F."/>
            <person name="Vela A.I."/>
        </authorList>
    </citation>
    <scope>NUCLEOTIDE SEQUENCE [LARGE SCALE GENOMIC DNA]</scope>
    <source>
        <strain evidence="1 2">CCUG 69148</strain>
    </source>
</reference>
<keyword evidence="2" id="KW-1185">Reference proteome</keyword>
<dbReference type="Proteomes" id="UP000501830">
    <property type="component" value="Chromosome"/>
</dbReference>
<sequence length="329" mass="38469">MLFKKKPNLYFEFLETRIRYVVTDPQSQAVIDKAEIQFETKIINEGKITNPSLIQNRLHALVTEKKWKNAKASLLLPDDSVVIREEIIPGQLTEAEVKDYLNLHMGQSIRSPFKETSFHHEIVWQSETEKKVILMLYPTATTREFEAILTGANLDPQFADISSLCLYRMIESNNDIKLADDNHTLVFQWTPTHTTNMVFNQNLPKFARNSRNPNVFEDWELTAEGEWLWKKDQQSLLGEIKETLDVLERFLEFYRYSVLDGKNGITEIVLAGDFSYMEELKENMENRFYLPIHHIKQVEEVESKYLPLYGLSMKQKGTNKTKRKVVKEA</sequence>
<organism evidence="1 2">
    <name type="scientific">Jeotgalibaca porci</name>
    <dbReference type="NCBI Taxonomy" id="1868793"/>
    <lineage>
        <taxon>Bacteria</taxon>
        <taxon>Bacillati</taxon>
        <taxon>Bacillota</taxon>
        <taxon>Bacilli</taxon>
        <taxon>Lactobacillales</taxon>
        <taxon>Carnobacteriaceae</taxon>
        <taxon>Jeotgalibaca</taxon>
    </lineage>
</organism>
<evidence type="ECO:0008006" key="3">
    <source>
        <dbReference type="Google" id="ProtNLM"/>
    </source>
</evidence>
<dbReference type="AlphaFoldDB" id="A0A6G7WIP9"/>
<gene>
    <name evidence="1" type="ORF">G7058_08895</name>
</gene>
<name>A0A6G7WIP9_9LACT</name>
<dbReference type="Gene3D" id="3.30.1490.300">
    <property type="match status" value="1"/>
</dbReference>
<dbReference type="Gene3D" id="3.30.420.40">
    <property type="match status" value="2"/>
</dbReference>
<dbReference type="GeneID" id="94553398"/>